<dbReference type="EMBL" id="KZ155778">
    <property type="protein sequence ID" value="OUS47621.1"/>
    <property type="molecule type" value="Genomic_DNA"/>
</dbReference>
<evidence type="ECO:0000256" key="1">
    <source>
        <dbReference type="ARBA" id="ARBA00004396"/>
    </source>
</evidence>
<comment type="function">
    <text evidence="10">Voltage-dependent rectifying anion channel that facilitates the translocation between chloroplast and cytoplasm of phosphorylated carbohydrates such as triosephosphate, 3-phosphoglycerate and inorganic phosphate (Pi) depending of ATP to triosephosphate ratio in the plastidial intermembrane space; in high triosephosphate/ATP conditions (e.g. photosynthesis), export of triosphosphate from chloroplast (outward rectifying channels), but in high ATP/triosephosphate conditions (e.g. dark phase), import of phosphosolutes (inward rectifying channels).</text>
</comment>
<sequence>METSLRYDSNRRALCLFAKERFTNNEDVVLTVSGSLDTRDGRIDGRAHVRKRFFAPARTTPLAPDRADIGLTYETRRDDVRYGARVRKLLDVTPSGSGMTTLGIRGGVSYGIKRQAAEIEGTIELTHKVFNFQEDQDLRLRLGYDVATRTPYANLRENNWSFQTDFQRSWSVCYDL</sequence>
<keyword evidence="4" id="KW-0813">Transport</keyword>
<evidence type="ECO:0000256" key="3">
    <source>
        <dbReference type="ARBA" id="ARBA00009945"/>
    </source>
</evidence>
<comment type="subcellular location">
    <subcellularLocation>
        <location evidence="1">Plastid</location>
        <location evidence="1">Chloroplast outer membrane</location>
        <topology evidence="1">Multi-pass membrane protein</topology>
    </subcellularLocation>
    <subcellularLocation>
        <location evidence="2">Plastid</location>
        <location evidence="2">Etioplast membrane</location>
        <topology evidence="2">Multi-pass membrane protein</topology>
    </subcellularLocation>
</comment>
<evidence type="ECO:0000256" key="6">
    <source>
        <dbReference type="ARBA" id="ARBA00022640"/>
    </source>
</evidence>
<keyword evidence="7" id="KW-0812">Transmembrane</keyword>
<dbReference type="GO" id="GO:0034426">
    <property type="term" value="C:etioplast membrane"/>
    <property type="evidence" value="ECO:0007669"/>
    <property type="project" value="UniProtKB-SubCell"/>
</dbReference>
<evidence type="ECO:0000256" key="7">
    <source>
        <dbReference type="ARBA" id="ARBA00022692"/>
    </source>
</evidence>
<gene>
    <name evidence="11" type="ORF">BE221DRAFT_191211</name>
</gene>
<dbReference type="Proteomes" id="UP000195557">
    <property type="component" value="Unassembled WGS sequence"/>
</dbReference>
<dbReference type="GO" id="GO:0008308">
    <property type="term" value="F:voltage-gated monoatomic anion channel activity"/>
    <property type="evidence" value="ECO:0007669"/>
    <property type="project" value="InterPro"/>
</dbReference>
<reference evidence="11" key="1">
    <citation type="submission" date="2017-04" db="EMBL/GenBank/DDBJ databases">
        <title>Population genomics of picophytoplankton unveils novel chromosome hypervariability.</title>
        <authorList>
            <consortium name="DOE Joint Genome Institute"/>
            <person name="Blanc-Mathieu R."/>
            <person name="Krasovec M."/>
            <person name="Hebrard M."/>
            <person name="Yau S."/>
            <person name="Desgranges E."/>
            <person name="Martin J."/>
            <person name="Schackwitz W."/>
            <person name="Kuo A."/>
            <person name="Salin G."/>
            <person name="Donnadieu C."/>
            <person name="Desdevises Y."/>
            <person name="Sanchez-Ferandin S."/>
            <person name="Moreau H."/>
            <person name="Rivals E."/>
            <person name="Grigoriev I.V."/>
            <person name="Grimsley N."/>
            <person name="Eyre-Walker A."/>
            <person name="Piganeau G."/>
        </authorList>
    </citation>
    <scope>NUCLEOTIDE SEQUENCE [LARGE SCALE GENOMIC DNA]</scope>
    <source>
        <strain evidence="11">RCC 1115</strain>
    </source>
</reference>
<evidence type="ECO:0000313" key="11">
    <source>
        <dbReference type="EMBL" id="OUS47621.1"/>
    </source>
</evidence>
<dbReference type="InterPro" id="IPR034575">
    <property type="entry name" value="OEP21"/>
</dbReference>
<keyword evidence="5" id="KW-0150">Chloroplast</keyword>
<evidence type="ECO:0000256" key="10">
    <source>
        <dbReference type="ARBA" id="ARBA00024941"/>
    </source>
</evidence>
<protein>
    <recommendedName>
        <fullName evidence="12">Outer membrane protein beta-barrel domain-containing protein</fullName>
    </recommendedName>
</protein>
<dbReference type="eggNOG" id="ENOG502RX9S">
    <property type="taxonomic scope" value="Eukaryota"/>
</dbReference>
<comment type="similarity">
    <text evidence="3">Belongs to the plastid outer envelope porin OEP21 (TC 1.B.29) family.</text>
</comment>
<dbReference type="AlphaFoldDB" id="A0A1Y5IDS5"/>
<organism evidence="11">
    <name type="scientific">Ostreococcus tauri</name>
    <name type="common">Marine green alga</name>
    <dbReference type="NCBI Taxonomy" id="70448"/>
    <lineage>
        <taxon>Eukaryota</taxon>
        <taxon>Viridiplantae</taxon>
        <taxon>Chlorophyta</taxon>
        <taxon>Mamiellophyceae</taxon>
        <taxon>Mamiellales</taxon>
        <taxon>Bathycoccaceae</taxon>
        <taxon>Ostreococcus</taxon>
    </lineage>
</organism>
<name>A0A1Y5IDS5_OSTTA</name>
<evidence type="ECO:0000256" key="9">
    <source>
        <dbReference type="ARBA" id="ARBA00023136"/>
    </source>
</evidence>
<dbReference type="PANTHER" id="PTHR35993:SF1">
    <property type="entry name" value="OUTER ENVELOPE PORE PROTEIN 21B, CHLOROPLASTIC"/>
    <property type="match status" value="1"/>
</dbReference>
<evidence type="ECO:0000256" key="4">
    <source>
        <dbReference type="ARBA" id="ARBA00022448"/>
    </source>
</evidence>
<evidence type="ECO:0000256" key="2">
    <source>
        <dbReference type="ARBA" id="ARBA00004441"/>
    </source>
</evidence>
<dbReference type="PANTHER" id="PTHR35993">
    <property type="entry name" value="OUTER ENVELOPE PORE PROTEIN 21B, CHLOROPLASTIC"/>
    <property type="match status" value="1"/>
</dbReference>
<accession>A0A1Y5IDS5</accession>
<dbReference type="GO" id="GO:0044070">
    <property type="term" value="P:regulation of monoatomic anion transport"/>
    <property type="evidence" value="ECO:0007669"/>
    <property type="project" value="InterPro"/>
</dbReference>
<evidence type="ECO:0000256" key="5">
    <source>
        <dbReference type="ARBA" id="ARBA00022528"/>
    </source>
</evidence>
<evidence type="ECO:0008006" key="12">
    <source>
        <dbReference type="Google" id="ProtNLM"/>
    </source>
</evidence>
<proteinExistence type="inferred from homology"/>
<keyword evidence="8" id="KW-0406">Ion transport</keyword>
<keyword evidence="6" id="KW-0934">Plastid</keyword>
<evidence type="ECO:0000256" key="8">
    <source>
        <dbReference type="ARBA" id="ARBA00023065"/>
    </source>
</evidence>
<dbReference type="GO" id="GO:0009707">
    <property type="term" value="C:chloroplast outer membrane"/>
    <property type="evidence" value="ECO:0007669"/>
    <property type="project" value="UniProtKB-SubCell"/>
</dbReference>
<keyword evidence="9" id="KW-0472">Membrane</keyword>